<evidence type="ECO:0000313" key="3">
    <source>
        <dbReference type="Proteomes" id="UP000822184"/>
    </source>
</evidence>
<evidence type="ECO:0000313" key="2">
    <source>
        <dbReference type="EMBL" id="NSB17452.1"/>
    </source>
</evidence>
<comment type="caution">
    <text evidence="2">The sequence shown here is derived from an EMBL/GenBank/DDBJ whole genome shotgun (WGS) entry which is preliminary data.</text>
</comment>
<dbReference type="InterPro" id="IPR035901">
    <property type="entry name" value="GIY-YIG_endonuc_sf"/>
</dbReference>
<dbReference type="InterPro" id="IPR000305">
    <property type="entry name" value="GIY-YIG_endonuc"/>
</dbReference>
<organism evidence="2 3">
    <name type="scientific">Clostridium beijerinckii</name>
    <name type="common">Clostridium MP</name>
    <dbReference type="NCBI Taxonomy" id="1520"/>
    <lineage>
        <taxon>Bacteria</taxon>
        <taxon>Bacillati</taxon>
        <taxon>Bacillota</taxon>
        <taxon>Clostridia</taxon>
        <taxon>Eubacteriales</taxon>
        <taxon>Clostridiaceae</taxon>
        <taxon>Clostridium</taxon>
    </lineage>
</organism>
<dbReference type="Gene3D" id="3.40.1440.10">
    <property type="entry name" value="GIY-YIG endonuclease"/>
    <property type="match status" value="1"/>
</dbReference>
<sequence>MSYIYGIFDKDNCLYIGQTKRDNPEKTRWEEHKREIKNGRHKIKKLNTYKDNIDNLRFEVLCEVETSNSLVLSTLENFYNSLYHPFNSCVISGFRSNVTLKREDNRELCKEIIEVIKKHYS</sequence>
<dbReference type="Pfam" id="PF01541">
    <property type="entry name" value="GIY-YIG"/>
    <property type="match status" value="1"/>
</dbReference>
<reference evidence="2" key="1">
    <citation type="submission" date="2020-06" db="EMBL/GenBank/DDBJ databases">
        <title>Genomic insights into acetone-butanol-ethanol (ABE) fermentation by sequencing solventogenic clostridia strains.</title>
        <authorList>
            <person name="Brown S."/>
        </authorList>
    </citation>
    <scope>NUCLEOTIDE SEQUENCE</scope>
    <source>
        <strain evidence="2">DJ123</strain>
    </source>
</reference>
<accession>A0AAE5H9G0</accession>
<proteinExistence type="predicted"/>
<evidence type="ECO:0000259" key="1">
    <source>
        <dbReference type="Pfam" id="PF01541"/>
    </source>
</evidence>
<dbReference type="EMBL" id="JABTDW010000001">
    <property type="protein sequence ID" value="NSB17452.1"/>
    <property type="molecule type" value="Genomic_DNA"/>
</dbReference>
<dbReference type="AlphaFoldDB" id="A0AAE5H9G0"/>
<protein>
    <recommendedName>
        <fullName evidence="1">GIY-YIG domain-containing protein</fullName>
    </recommendedName>
</protein>
<dbReference type="Proteomes" id="UP000822184">
    <property type="component" value="Unassembled WGS sequence"/>
</dbReference>
<gene>
    <name evidence="2" type="ORF">BCD95_005711</name>
</gene>
<dbReference type="RefSeq" id="WP_077855447.1">
    <property type="nucleotide sequence ID" value="NZ_JABTDW010000001.1"/>
</dbReference>
<feature type="domain" description="GIY-YIG" evidence="1">
    <location>
        <begin position="1"/>
        <end position="85"/>
    </location>
</feature>
<name>A0AAE5H9G0_CLOBE</name>
<dbReference type="SUPFAM" id="SSF82771">
    <property type="entry name" value="GIY-YIG endonuclease"/>
    <property type="match status" value="1"/>
</dbReference>